<organism evidence="1 2">
    <name type="scientific">Rattus norvegicus</name>
    <name type="common">Rat</name>
    <dbReference type="NCBI Taxonomy" id="10116"/>
    <lineage>
        <taxon>Eukaryota</taxon>
        <taxon>Metazoa</taxon>
        <taxon>Chordata</taxon>
        <taxon>Craniata</taxon>
        <taxon>Vertebrata</taxon>
        <taxon>Euteleostomi</taxon>
        <taxon>Mammalia</taxon>
        <taxon>Eutheria</taxon>
        <taxon>Euarchontoglires</taxon>
        <taxon>Glires</taxon>
        <taxon>Rodentia</taxon>
        <taxon>Myomorpha</taxon>
        <taxon>Muroidea</taxon>
        <taxon>Muridae</taxon>
        <taxon>Murinae</taxon>
        <taxon>Rattus</taxon>
    </lineage>
</organism>
<evidence type="ECO:0000313" key="2">
    <source>
        <dbReference type="Proteomes" id="UP000234681"/>
    </source>
</evidence>
<accession>A6IRH4</accession>
<gene>
    <name evidence="1" type="ORF">rCG_52580</name>
</gene>
<dbReference type="EMBL" id="CH473967">
    <property type="protein sequence ID" value="EDM11327.1"/>
    <property type="molecule type" value="Genomic_DNA"/>
</dbReference>
<name>A6IRH4_RAT</name>
<sequence length="89" mass="9743">MTALEGVGTSPPCRSSIPLAVQSVHHVLRAALWGATMLQLTAWLAAEARLWSAVWLTFPFSKCLTACWELCALECSEVLTRTRPLLSSE</sequence>
<dbReference type="Proteomes" id="UP000234681">
    <property type="component" value="Chromosome 11"/>
</dbReference>
<proteinExistence type="predicted"/>
<dbReference type="AlphaFoldDB" id="A6IRH4"/>
<protein>
    <submittedName>
        <fullName evidence="1">RCG52580, isoform CRA_a</fullName>
    </submittedName>
</protein>
<evidence type="ECO:0000313" key="1">
    <source>
        <dbReference type="EMBL" id="EDM11327.1"/>
    </source>
</evidence>
<reference evidence="2" key="1">
    <citation type="submission" date="2005-09" db="EMBL/GenBank/DDBJ databases">
        <authorList>
            <person name="Mural R.J."/>
            <person name="Li P.W."/>
            <person name="Adams M.D."/>
            <person name="Amanatides P.G."/>
            <person name="Baden-Tillson H."/>
            <person name="Barnstead M."/>
            <person name="Chin S.H."/>
            <person name="Dew I."/>
            <person name="Evans C.A."/>
            <person name="Ferriera S."/>
            <person name="Flanigan M."/>
            <person name="Fosler C."/>
            <person name="Glodek A."/>
            <person name="Gu Z."/>
            <person name="Holt R.A."/>
            <person name="Jennings D."/>
            <person name="Kraft C.L."/>
            <person name="Lu F."/>
            <person name="Nguyen T."/>
            <person name="Nusskern D.R."/>
            <person name="Pfannkoch C.M."/>
            <person name="Sitter C."/>
            <person name="Sutton G.G."/>
            <person name="Venter J.C."/>
            <person name="Wang Z."/>
            <person name="Woodage T."/>
            <person name="Zheng X.H."/>
            <person name="Zhong F."/>
        </authorList>
    </citation>
    <scope>NUCLEOTIDE SEQUENCE [LARGE SCALE GENOMIC DNA]</scope>
    <source>
        <strain>BN</strain>
        <strain evidence="2">Sprague-Dawley</strain>
    </source>
</reference>